<dbReference type="AlphaFoldDB" id="A0AAU7VP90"/>
<dbReference type="Pfam" id="PF12848">
    <property type="entry name" value="ABC_tran_Xtn"/>
    <property type="match status" value="1"/>
</dbReference>
<dbReference type="EMBL" id="CP158367">
    <property type="protein sequence ID" value="XBX75742.1"/>
    <property type="molecule type" value="Genomic_DNA"/>
</dbReference>
<proteinExistence type="predicted"/>
<dbReference type="Gene3D" id="3.40.50.300">
    <property type="entry name" value="P-loop containing nucleotide triphosphate hydrolases"/>
    <property type="match status" value="2"/>
</dbReference>
<reference evidence="4" key="1">
    <citation type="journal article" date="2013" name="Extremophiles">
        <title>Proteinivorax tanatarense gen. nov., sp. nov., an anaerobic, haloalkaliphilic, proteolytic bacterium isolated from a decaying algal bloom, and proposal of Proteinivoraceae fam. nov.</title>
        <authorList>
            <person name="Kevbrin V."/>
            <person name="Boltyanskaya Y."/>
            <person name="Zhilina T."/>
            <person name="Kolganova T."/>
            <person name="Lavrentjeva E."/>
            <person name="Kuznetsov B."/>
        </authorList>
    </citation>
    <scope>NUCLEOTIDE SEQUENCE</scope>
    <source>
        <strain evidence="4">Z-910T</strain>
    </source>
</reference>
<dbReference type="GO" id="GO:0005524">
    <property type="term" value="F:ATP binding"/>
    <property type="evidence" value="ECO:0007669"/>
    <property type="project" value="UniProtKB-KW"/>
</dbReference>
<dbReference type="SUPFAM" id="SSF52540">
    <property type="entry name" value="P-loop containing nucleoside triphosphate hydrolases"/>
    <property type="match status" value="2"/>
</dbReference>
<dbReference type="GO" id="GO:0016887">
    <property type="term" value="F:ATP hydrolysis activity"/>
    <property type="evidence" value="ECO:0007669"/>
    <property type="project" value="InterPro"/>
</dbReference>
<keyword evidence="1" id="KW-0547">Nucleotide-binding</keyword>
<dbReference type="InterPro" id="IPR051309">
    <property type="entry name" value="ABCF_ATPase"/>
</dbReference>
<gene>
    <name evidence="4" type="primary">abc-f</name>
    <name evidence="4" type="ORF">PRVXT_000896</name>
</gene>
<dbReference type="CDD" id="cd03221">
    <property type="entry name" value="ABCF_EF-3"/>
    <property type="match status" value="2"/>
</dbReference>
<dbReference type="InterPro" id="IPR017871">
    <property type="entry name" value="ABC_transporter-like_CS"/>
</dbReference>
<dbReference type="NCBIfam" id="NF000355">
    <property type="entry name" value="ribo_prot_ABC_F"/>
    <property type="match status" value="1"/>
</dbReference>
<dbReference type="InterPro" id="IPR003439">
    <property type="entry name" value="ABC_transporter-like_ATP-bd"/>
</dbReference>
<dbReference type="PANTHER" id="PTHR42855">
    <property type="entry name" value="ABC TRANSPORTER ATP-BINDING SUBUNIT"/>
    <property type="match status" value="1"/>
</dbReference>
<name>A0AAU7VP90_9FIRM</name>
<reference evidence="4" key="2">
    <citation type="submission" date="2024-06" db="EMBL/GenBank/DDBJ databases">
        <authorList>
            <person name="Petrova K.O."/>
            <person name="Toshchakov S.V."/>
            <person name="Boltjanskaja Y.V."/>
            <person name="Kevbrin V."/>
        </authorList>
    </citation>
    <scope>NUCLEOTIDE SEQUENCE</scope>
    <source>
        <strain evidence="4">Z-910T</strain>
    </source>
</reference>
<evidence type="ECO:0000256" key="1">
    <source>
        <dbReference type="ARBA" id="ARBA00022741"/>
    </source>
</evidence>
<evidence type="ECO:0000313" key="4">
    <source>
        <dbReference type="EMBL" id="XBX75742.1"/>
    </source>
</evidence>
<dbReference type="RefSeq" id="WP_350344480.1">
    <property type="nucleotide sequence ID" value="NZ_CP158367.1"/>
</dbReference>
<dbReference type="InterPro" id="IPR027417">
    <property type="entry name" value="P-loop_NTPase"/>
</dbReference>
<keyword evidence="2" id="KW-0067">ATP-binding</keyword>
<dbReference type="SMART" id="SM00382">
    <property type="entry name" value="AAA"/>
    <property type="match status" value="2"/>
</dbReference>
<dbReference type="InterPro" id="IPR032781">
    <property type="entry name" value="ABC_tran_Xtn"/>
</dbReference>
<protein>
    <submittedName>
        <fullName evidence="4">ABC-F type ribosomal protection protein</fullName>
    </submittedName>
</protein>
<organism evidence="4">
    <name type="scientific">Proteinivorax tanatarense</name>
    <dbReference type="NCBI Taxonomy" id="1260629"/>
    <lineage>
        <taxon>Bacteria</taxon>
        <taxon>Bacillati</taxon>
        <taxon>Bacillota</taxon>
        <taxon>Clostridia</taxon>
        <taxon>Eubacteriales</taxon>
        <taxon>Proteinivoracaceae</taxon>
        <taxon>Proteinivorax</taxon>
    </lineage>
</organism>
<evidence type="ECO:0000256" key="2">
    <source>
        <dbReference type="ARBA" id="ARBA00022840"/>
    </source>
</evidence>
<accession>A0AAU7VP90</accession>
<evidence type="ECO:0000259" key="3">
    <source>
        <dbReference type="PROSITE" id="PS50893"/>
    </source>
</evidence>
<dbReference type="Pfam" id="PF00005">
    <property type="entry name" value="ABC_tran"/>
    <property type="match status" value="2"/>
</dbReference>
<feature type="domain" description="ABC transporter" evidence="3">
    <location>
        <begin position="306"/>
        <end position="518"/>
    </location>
</feature>
<dbReference type="PANTHER" id="PTHR42855:SF2">
    <property type="entry name" value="DRUG RESISTANCE ABC TRANSPORTER,ATP-BINDING PROTEIN"/>
    <property type="match status" value="1"/>
</dbReference>
<dbReference type="PROSITE" id="PS50893">
    <property type="entry name" value="ABC_TRANSPORTER_2"/>
    <property type="match status" value="2"/>
</dbReference>
<dbReference type="InterPro" id="IPR003593">
    <property type="entry name" value="AAA+_ATPase"/>
</dbReference>
<sequence length="556" mass="62853">MYKLISLSNVGVEFGDKTVLKNVTFDVFENDKIGIVGKNGAGKTTLIKAILAAISPTSGSINIMADKLIIGYLKQITDYNNINTDTEIIQESISNFYQTTSEIKVGEKVKVDFEQLSGGEKTKIALAKVLCKNPTLLILDEPTNHLDFDGINWLIDTLKTYNGTLLVISHDRFFLDKVTNKTIEVDRGEVKVFQGNYSAYKDQKQRQTLENWNCYSKQEKKKKEINMEINRLKNWSNTSWSKAGKQSDMRGTKAHYRKSARKIDDKVKSKIKKLEKIDSEGVEKPWEEGQIKFDFAADFKKNKRILEVSNLSKGYSGDDLFKNSSFYLNRGEKVALIGPNGCGKTTLLKLINQTEQPDNGTIWISPSATFSYLSQDVADLEEHITPLEYLNAKSGRRQSIAQTTLANLGVDSAAVTNQIKNLSMGERTKVKLVNIILNSCDFLILDEPTNHLDIANKEQLEQALKDFKGTLILVSHDRYLVENTCDIALEIKDNKIIKNLSPWKNQSKHSQQQMDKALVETKISEVLSKLSDSPPDSVKYQQLDQQFKELVKLRNN</sequence>
<feature type="domain" description="ABC transporter" evidence="3">
    <location>
        <begin position="5"/>
        <end position="212"/>
    </location>
</feature>
<dbReference type="PROSITE" id="PS00211">
    <property type="entry name" value="ABC_TRANSPORTER_1"/>
    <property type="match status" value="1"/>
</dbReference>